<dbReference type="Proteomes" id="UP000184330">
    <property type="component" value="Unassembled WGS sequence"/>
</dbReference>
<evidence type="ECO:0000256" key="1">
    <source>
        <dbReference type="SAM" id="MobiDB-lite"/>
    </source>
</evidence>
<dbReference type="Gene3D" id="3.80.10.10">
    <property type="entry name" value="Ribonuclease Inhibitor"/>
    <property type="match status" value="1"/>
</dbReference>
<accession>A0A1L7XRD7</accession>
<name>A0A1L7XRD7_9HELO</name>
<feature type="region of interest" description="Disordered" evidence="1">
    <location>
        <begin position="423"/>
        <end position="460"/>
    </location>
</feature>
<sequence length="460" mass="53064">MNNPQHPIEKIKEHLASFSRCLHLPHEPAIVCRQNPIELIKNCQQLKHIQWNLPEEWFMDQLKYFATEPPENKEPEWHRLSLNYIGKFMNATAQKKQYHLGMFDESVNVTNLGTISESRAAIIRDFLDEYCLELLYVTAYHNWDPIFAVARSTLPLMHSLILKCSSYSGPSRYDFLEMLDFSDLQRLALVDTQINVLIDKVNVRYFSHLRALHITVSAYPPKEMERNHGNAALEKMFETFHRLEVLYISFFGDWTQVLPLSTIRKKGMRRKFLQKLSLRNTKTGLHPPGEEMRKLNTSCPSIEELTVDLQWARTPKSSDYLNAIAAFQNLHTLSLYSSTIPDSPHCDINDHRVRAAEIVNGLQSKKHGVKFREITIRLRWIASNKSDAWRDPTDFDRGFRTFYTQFDTAGGFKQWNTEEAFKGKTKKKQNGVDGGSDEAGYESDSTIYGELGGGSVLKLA</sequence>
<evidence type="ECO:0000313" key="3">
    <source>
        <dbReference type="Proteomes" id="UP000184330"/>
    </source>
</evidence>
<reference evidence="2 3" key="1">
    <citation type="submission" date="2016-03" db="EMBL/GenBank/DDBJ databases">
        <authorList>
            <person name="Ploux O."/>
        </authorList>
    </citation>
    <scope>NUCLEOTIDE SEQUENCE [LARGE SCALE GENOMIC DNA]</scope>
    <source>
        <strain evidence="2 3">UAMH 11012</strain>
    </source>
</reference>
<feature type="compositionally biased region" description="Gly residues" evidence="1">
    <location>
        <begin position="450"/>
        <end position="460"/>
    </location>
</feature>
<dbReference type="EMBL" id="FJOG01000045">
    <property type="protein sequence ID" value="CZR67569.1"/>
    <property type="molecule type" value="Genomic_DNA"/>
</dbReference>
<proteinExistence type="predicted"/>
<protein>
    <submittedName>
        <fullName evidence="2">Uncharacterized protein</fullName>
    </submittedName>
</protein>
<keyword evidence="3" id="KW-1185">Reference proteome</keyword>
<dbReference type="OrthoDB" id="3594971at2759"/>
<dbReference type="SUPFAM" id="SSF52047">
    <property type="entry name" value="RNI-like"/>
    <property type="match status" value="1"/>
</dbReference>
<evidence type="ECO:0000313" key="2">
    <source>
        <dbReference type="EMBL" id="CZR67569.1"/>
    </source>
</evidence>
<dbReference type="InterPro" id="IPR032675">
    <property type="entry name" value="LRR_dom_sf"/>
</dbReference>
<organism evidence="2 3">
    <name type="scientific">Phialocephala subalpina</name>
    <dbReference type="NCBI Taxonomy" id="576137"/>
    <lineage>
        <taxon>Eukaryota</taxon>
        <taxon>Fungi</taxon>
        <taxon>Dikarya</taxon>
        <taxon>Ascomycota</taxon>
        <taxon>Pezizomycotina</taxon>
        <taxon>Leotiomycetes</taxon>
        <taxon>Helotiales</taxon>
        <taxon>Mollisiaceae</taxon>
        <taxon>Phialocephala</taxon>
        <taxon>Phialocephala fortinii species complex</taxon>
    </lineage>
</organism>
<dbReference type="AlphaFoldDB" id="A0A1L7XRD7"/>
<gene>
    <name evidence="2" type="ORF">PAC_17468</name>
</gene>